<evidence type="ECO:0000313" key="1">
    <source>
        <dbReference type="EMBL" id="CAC9973985.1"/>
    </source>
</evidence>
<organism evidence="1 2">
    <name type="scientific">Flavobacterium panici</name>
    <dbReference type="NCBI Taxonomy" id="2654843"/>
    <lineage>
        <taxon>Bacteria</taxon>
        <taxon>Pseudomonadati</taxon>
        <taxon>Bacteroidota</taxon>
        <taxon>Flavobacteriia</taxon>
        <taxon>Flavobacteriales</taxon>
        <taxon>Flavobacteriaceae</taxon>
        <taxon>Flavobacterium</taxon>
    </lineage>
</organism>
<dbReference type="InterPro" id="IPR025345">
    <property type="entry name" value="DUF4249"/>
</dbReference>
<name>A0A9N8J0I0_9FLAO</name>
<evidence type="ECO:0000313" key="2">
    <source>
        <dbReference type="Proteomes" id="UP000533639"/>
    </source>
</evidence>
<sequence length="393" mass="44545">MKFHIIKNIVLFLFLAIVFNGCTETYPLITSRYEEVIVVEATLTNELKKQEIKITKTAKFEDEGYLTESGAQVFITDDAGNQYDFVENSEKYVSSTEFRATPNTKYQLHINTKDGRSFESSAETLTAINPIQSVEAKVEQKDNVNGVSIKVNSFDAAHSSNYYRYEYEETYKVVAPKWTLTKAVWDPNGFIVYMPNLTDTKTCYASGKNYDLLLANTNNLTEDKVDFLVRFISDQNYIITTRYSILVKQYIESLEAFNYYSTLKKISGSESIVSPNQPGFLLGNLKSVKNPNDKIAGYFDVCSVSTERIYFNYADLFPGKKPPPYVTDCKEFCYAVEPFVPDPCTHYGGPGDDLAAERIKYFSGMGGRTFWVEPPCGDCTTIASNIKPTFWTD</sequence>
<evidence type="ECO:0008006" key="3">
    <source>
        <dbReference type="Google" id="ProtNLM"/>
    </source>
</evidence>
<dbReference type="EMBL" id="CAIJDE010000034">
    <property type="protein sequence ID" value="CAC9973985.1"/>
    <property type="molecule type" value="Genomic_DNA"/>
</dbReference>
<dbReference type="Pfam" id="PF14054">
    <property type="entry name" value="DUF4249"/>
    <property type="match status" value="1"/>
</dbReference>
<dbReference type="RefSeq" id="WP_180857299.1">
    <property type="nucleotide sequence ID" value="NZ_CAIJDE010000034.1"/>
</dbReference>
<dbReference type="Proteomes" id="UP000533639">
    <property type="component" value="Unassembled WGS sequence"/>
</dbReference>
<gene>
    <name evidence="1" type="ORF">FLAPXU55_01678</name>
</gene>
<protein>
    <recommendedName>
        <fullName evidence="3">DUF4249 domain-containing protein</fullName>
    </recommendedName>
</protein>
<accession>A0A9N8J0I0</accession>
<proteinExistence type="predicted"/>
<dbReference type="AlphaFoldDB" id="A0A9N8J0I0"/>
<comment type="caution">
    <text evidence="1">The sequence shown here is derived from an EMBL/GenBank/DDBJ whole genome shotgun (WGS) entry which is preliminary data.</text>
</comment>
<reference evidence="1 2" key="1">
    <citation type="submission" date="2020-06" db="EMBL/GenBank/DDBJ databases">
        <authorList>
            <person name="Criscuolo A."/>
        </authorList>
    </citation>
    <scope>NUCLEOTIDE SEQUENCE [LARGE SCALE GENOMIC DNA]</scope>
    <source>
        <strain evidence="1">PXU-55</strain>
    </source>
</reference>
<keyword evidence="2" id="KW-1185">Reference proteome</keyword>